<feature type="transmembrane region" description="Helical" evidence="1">
    <location>
        <begin position="103"/>
        <end position="133"/>
    </location>
</feature>
<keyword evidence="1" id="KW-1133">Transmembrane helix</keyword>
<name>X0W5E1_9ZZZZ</name>
<feature type="transmembrane region" description="Helical" evidence="1">
    <location>
        <begin position="139"/>
        <end position="158"/>
    </location>
</feature>
<gene>
    <name evidence="2" type="ORF">S01H1_57397</name>
</gene>
<feature type="non-terminal residue" evidence="2">
    <location>
        <position position="1"/>
    </location>
</feature>
<evidence type="ECO:0000313" key="2">
    <source>
        <dbReference type="EMBL" id="GAG26094.1"/>
    </source>
</evidence>
<feature type="transmembrane region" description="Helical" evidence="1">
    <location>
        <begin position="74"/>
        <end position="91"/>
    </location>
</feature>
<feature type="transmembrane region" description="Helical" evidence="1">
    <location>
        <begin position="7"/>
        <end position="25"/>
    </location>
</feature>
<feature type="non-terminal residue" evidence="2">
    <location>
        <position position="257"/>
    </location>
</feature>
<proteinExistence type="predicted"/>
<feature type="transmembrane region" description="Helical" evidence="1">
    <location>
        <begin position="227"/>
        <end position="255"/>
    </location>
</feature>
<protein>
    <submittedName>
        <fullName evidence="2">Uncharacterized protein</fullName>
    </submittedName>
</protein>
<keyword evidence="1" id="KW-0812">Transmembrane</keyword>
<evidence type="ECO:0000256" key="1">
    <source>
        <dbReference type="SAM" id="Phobius"/>
    </source>
</evidence>
<sequence length="257" mass="28013">AFKIARRWLIVLGMLHCTVAIYQVVAFETGLPITGIRRVGVGVGLTPDDPHLAITTIGELPLYRATSFVGEPRGLASASMLWITALFTLYAQGRANRRTHMALLLSLLVLTLTLSTSGWGGFFCCLALMLYFASSYRKSRWLGAFVVLLLFWGILMAVDSTGLLPEQISLSSIFEKRWTERVDDPLADMPVKETLKVLSAYPQFVLFGTGAGGMSFYIAENLGGREVILAATVGWVCILGDLGLAGILLMITAMWDG</sequence>
<dbReference type="AlphaFoldDB" id="X0W5E1"/>
<keyword evidence="1" id="KW-0472">Membrane</keyword>
<comment type="caution">
    <text evidence="2">The sequence shown here is derived from an EMBL/GenBank/DDBJ whole genome shotgun (WGS) entry which is preliminary data.</text>
</comment>
<accession>X0W5E1</accession>
<dbReference type="EMBL" id="BARS01037429">
    <property type="protein sequence ID" value="GAG26094.1"/>
    <property type="molecule type" value="Genomic_DNA"/>
</dbReference>
<organism evidence="2">
    <name type="scientific">marine sediment metagenome</name>
    <dbReference type="NCBI Taxonomy" id="412755"/>
    <lineage>
        <taxon>unclassified sequences</taxon>
        <taxon>metagenomes</taxon>
        <taxon>ecological metagenomes</taxon>
    </lineage>
</organism>
<reference evidence="2" key="1">
    <citation type="journal article" date="2014" name="Front. Microbiol.">
        <title>High frequency of phylogenetically diverse reductive dehalogenase-homologous genes in deep subseafloor sedimentary metagenomes.</title>
        <authorList>
            <person name="Kawai M."/>
            <person name="Futagami T."/>
            <person name="Toyoda A."/>
            <person name="Takaki Y."/>
            <person name="Nishi S."/>
            <person name="Hori S."/>
            <person name="Arai W."/>
            <person name="Tsubouchi T."/>
            <person name="Morono Y."/>
            <person name="Uchiyama I."/>
            <person name="Ito T."/>
            <person name="Fujiyama A."/>
            <person name="Inagaki F."/>
            <person name="Takami H."/>
        </authorList>
    </citation>
    <scope>NUCLEOTIDE SEQUENCE</scope>
    <source>
        <strain evidence="2">Expedition CK06-06</strain>
    </source>
</reference>